<accession>A0A814P0X9</accession>
<dbReference type="GO" id="GO:0030170">
    <property type="term" value="F:pyridoxal phosphate binding"/>
    <property type="evidence" value="ECO:0007669"/>
    <property type="project" value="InterPro"/>
</dbReference>
<dbReference type="InterPro" id="IPR050103">
    <property type="entry name" value="Class-III_PLP-dep_AT"/>
</dbReference>
<dbReference type="FunFam" id="3.40.640.10:FF:000004">
    <property type="entry name" value="Acetylornithine aminotransferase"/>
    <property type="match status" value="1"/>
</dbReference>
<dbReference type="PROSITE" id="PS00600">
    <property type="entry name" value="AA_TRANSFER_CLASS_3"/>
    <property type="match status" value="1"/>
</dbReference>
<dbReference type="Proteomes" id="UP000663854">
    <property type="component" value="Unassembled WGS sequence"/>
</dbReference>
<keyword evidence="3 4" id="KW-0663">Pyridoxal phosphate</keyword>
<evidence type="ECO:0000313" key="7">
    <source>
        <dbReference type="Proteomes" id="UP000663854"/>
    </source>
</evidence>
<dbReference type="CDD" id="cd00610">
    <property type="entry name" value="OAT_like"/>
    <property type="match status" value="1"/>
</dbReference>
<dbReference type="InterPro" id="IPR015422">
    <property type="entry name" value="PyrdxlP-dep_Trfase_small"/>
</dbReference>
<proteinExistence type="inferred from homology"/>
<dbReference type="GO" id="GO:0008483">
    <property type="term" value="F:transaminase activity"/>
    <property type="evidence" value="ECO:0007669"/>
    <property type="project" value="InterPro"/>
</dbReference>
<evidence type="ECO:0000313" key="5">
    <source>
        <dbReference type="EMBL" id="CAF1101249.1"/>
    </source>
</evidence>
<dbReference type="PANTHER" id="PTHR11986:SF58">
    <property type="entry name" value="LEUCINE_METHIONINE RACEMASE"/>
    <property type="match status" value="1"/>
</dbReference>
<dbReference type="Proteomes" id="UP000663870">
    <property type="component" value="Unassembled WGS sequence"/>
</dbReference>
<dbReference type="InterPro" id="IPR015424">
    <property type="entry name" value="PyrdxlP-dep_Trfase"/>
</dbReference>
<gene>
    <name evidence="6" type="ORF">JXQ802_LOCUS30177</name>
    <name evidence="5" type="ORF">PYM288_LOCUS19687</name>
</gene>
<dbReference type="Pfam" id="PF00202">
    <property type="entry name" value="Aminotran_3"/>
    <property type="match status" value="1"/>
</dbReference>
<keyword evidence="8" id="KW-1185">Reference proteome</keyword>
<evidence type="ECO:0000313" key="8">
    <source>
        <dbReference type="Proteomes" id="UP000663870"/>
    </source>
</evidence>
<dbReference type="PANTHER" id="PTHR11986">
    <property type="entry name" value="AMINOTRANSFERASE CLASS III"/>
    <property type="match status" value="1"/>
</dbReference>
<evidence type="ECO:0000256" key="3">
    <source>
        <dbReference type="ARBA" id="ARBA00022898"/>
    </source>
</evidence>
<dbReference type="SUPFAM" id="SSF53383">
    <property type="entry name" value="PLP-dependent transferases"/>
    <property type="match status" value="1"/>
</dbReference>
<dbReference type="GO" id="GO:0042802">
    <property type="term" value="F:identical protein binding"/>
    <property type="evidence" value="ECO:0007669"/>
    <property type="project" value="TreeGrafter"/>
</dbReference>
<evidence type="ECO:0008006" key="9">
    <source>
        <dbReference type="Google" id="ProtNLM"/>
    </source>
</evidence>
<evidence type="ECO:0000256" key="4">
    <source>
        <dbReference type="RuleBase" id="RU003560"/>
    </source>
</evidence>
<evidence type="ECO:0000256" key="2">
    <source>
        <dbReference type="ARBA" id="ARBA00008954"/>
    </source>
</evidence>
<reference evidence="5" key="1">
    <citation type="submission" date="2021-02" db="EMBL/GenBank/DDBJ databases">
        <authorList>
            <person name="Nowell W R."/>
        </authorList>
    </citation>
    <scope>NUCLEOTIDE SEQUENCE</scope>
</reference>
<comment type="similarity">
    <text evidence="2 4">Belongs to the class-III pyridoxal-phosphate-dependent aminotransferase family.</text>
</comment>
<sequence>MLERPIIKTELPGPKAKQIIDEDTKYVTPSFIRYPYKLAIEKAYGVWIEDTDGNVFMDCNSGFAVCSTGHCHPEVVEAITKQAQTLIHMCGTTYYYHHMPDLAKKLDELVPIKAPTRTYFATSGAEAVEAALKLAMYYTKRQRFISFVGSFHGRSLATLSLTASKKIHQVGYMRRLLDVVHVPYPKKLHSPFGNLTDDESVSQATINWIENFIFKTTTPPEDIAAIVVEPIQGEGGYFPSPASFLPELRRICNENGILLIVDEVHSGMGRTGKMFATEYYNVEPDIICLSKGIGSGLPIGVCVARADIMNWPRGSHASTFSGNPVCIASALKTIELLENGLVENARIIGNYLKDELVKLLDKYECIGDVRGLGLMIGVEIVESKQTMKHAPEKRDKIELECYKRGLLIFGGGGISVIRFAPPLIFTKENVNVAVEIFDEAVKAVISN</sequence>
<dbReference type="Gene3D" id="3.90.1150.10">
    <property type="entry name" value="Aspartate Aminotransferase, domain 1"/>
    <property type="match status" value="1"/>
</dbReference>
<comment type="caution">
    <text evidence="5">The sequence shown here is derived from an EMBL/GenBank/DDBJ whole genome shotgun (WGS) entry which is preliminary data.</text>
</comment>
<comment type="cofactor">
    <cofactor evidence="1">
        <name>pyridoxal 5'-phosphate</name>
        <dbReference type="ChEBI" id="CHEBI:597326"/>
    </cofactor>
</comment>
<organism evidence="5 7">
    <name type="scientific">Rotaria sordida</name>
    <dbReference type="NCBI Taxonomy" id="392033"/>
    <lineage>
        <taxon>Eukaryota</taxon>
        <taxon>Metazoa</taxon>
        <taxon>Spiralia</taxon>
        <taxon>Gnathifera</taxon>
        <taxon>Rotifera</taxon>
        <taxon>Eurotatoria</taxon>
        <taxon>Bdelloidea</taxon>
        <taxon>Philodinida</taxon>
        <taxon>Philodinidae</taxon>
        <taxon>Rotaria</taxon>
    </lineage>
</organism>
<dbReference type="InterPro" id="IPR015421">
    <property type="entry name" value="PyrdxlP-dep_Trfase_major"/>
</dbReference>
<evidence type="ECO:0000256" key="1">
    <source>
        <dbReference type="ARBA" id="ARBA00001933"/>
    </source>
</evidence>
<protein>
    <recommendedName>
        <fullName evidence="9">Acetyl ornithine aminotransferase family protein</fullName>
    </recommendedName>
</protein>
<dbReference type="Gene3D" id="3.40.640.10">
    <property type="entry name" value="Type I PLP-dependent aspartate aminotransferase-like (Major domain)"/>
    <property type="match status" value="1"/>
</dbReference>
<dbReference type="InterPro" id="IPR049704">
    <property type="entry name" value="Aminotrans_3_PPA_site"/>
</dbReference>
<dbReference type="InterPro" id="IPR005814">
    <property type="entry name" value="Aminotrans_3"/>
</dbReference>
<dbReference type="EMBL" id="CAJNOH010000675">
    <property type="protein sequence ID" value="CAF1101249.1"/>
    <property type="molecule type" value="Genomic_DNA"/>
</dbReference>
<dbReference type="PIRSF" id="PIRSF000521">
    <property type="entry name" value="Transaminase_4ab_Lys_Orn"/>
    <property type="match status" value="1"/>
</dbReference>
<evidence type="ECO:0000313" key="6">
    <source>
        <dbReference type="EMBL" id="CAF1314004.1"/>
    </source>
</evidence>
<dbReference type="NCBIfam" id="NF004426">
    <property type="entry name" value="PRK05769.1"/>
    <property type="match status" value="1"/>
</dbReference>
<dbReference type="AlphaFoldDB" id="A0A814P0X9"/>
<dbReference type="EMBL" id="CAJNOL010001212">
    <property type="protein sequence ID" value="CAF1314004.1"/>
    <property type="molecule type" value="Genomic_DNA"/>
</dbReference>
<name>A0A814P0X9_9BILA</name>